<dbReference type="InterPro" id="IPR002942">
    <property type="entry name" value="S4_RNA-bd"/>
</dbReference>
<keyword evidence="1 13" id="KW-0413">Isomerase</keyword>
<dbReference type="AlphaFoldDB" id="A0A5E4U1C7"/>
<dbReference type="Gene3D" id="3.30.70.580">
    <property type="entry name" value="Pseudouridine synthase I, catalytic domain, N-terminal subdomain"/>
    <property type="match status" value="1"/>
</dbReference>
<dbReference type="InterPro" id="IPR000748">
    <property type="entry name" value="PsdUridine_synth_RsuA/RluB/E/F"/>
</dbReference>
<dbReference type="CDD" id="cd02553">
    <property type="entry name" value="PseudoU_synth_RsuA"/>
    <property type="match status" value="1"/>
</dbReference>
<reference evidence="13 14" key="1">
    <citation type="submission" date="2019-08" db="EMBL/GenBank/DDBJ databases">
        <authorList>
            <person name="Peeters C."/>
        </authorList>
    </citation>
    <scope>NUCLEOTIDE SEQUENCE [LARGE SCALE GENOMIC DNA]</scope>
    <source>
        <strain evidence="13 14">LMG 30175</strain>
    </source>
</reference>
<sequence length="260" mass="28645">MAARSLRQYRAREQAVTRGESIIELERLLQSQGFGSRKFCRKLIEAGAVEIGGEVRDRPREDIDPTGLHFTIDGEPWEYREHVYVLLHKPPGFECSTSPTHHEGVHALLPLPLVVRGVQPAGRLDHDTTGMLLLSDDGPFLHAMMSPRRHVPKHYVATTKHPVTDAMLDALRTGVLLRDETEPLAAQDAASPAECRIAMTIAQGKYHQVKRMIAAAGNRVEALHRDGIGGLALGDLAEGEWRYLTADDLAALPYSAAGEK</sequence>
<dbReference type="PROSITE" id="PS50889">
    <property type="entry name" value="S4"/>
    <property type="match status" value="1"/>
</dbReference>
<dbReference type="InterPro" id="IPR050343">
    <property type="entry name" value="RsuA_PseudoU_synthase"/>
</dbReference>
<evidence type="ECO:0000313" key="14">
    <source>
        <dbReference type="Proteomes" id="UP000414233"/>
    </source>
</evidence>
<protein>
    <recommendedName>
        <fullName evidence="5">Ribosomal small subunit pseudouridine synthase A</fullName>
        <ecNumber evidence="4">5.4.99.19</ecNumber>
    </recommendedName>
    <alternativeName>
        <fullName evidence="7">16S pseudouridylate 516 synthase</fullName>
    </alternativeName>
    <alternativeName>
        <fullName evidence="6">16S rRNA pseudouridine(516) synthase</fullName>
    </alternativeName>
    <alternativeName>
        <fullName evidence="8">rRNA pseudouridylate synthase A</fullName>
    </alternativeName>
    <alternativeName>
        <fullName evidence="9">rRNA-uridine isomerase A</fullName>
    </alternativeName>
</protein>
<proteinExistence type="predicted"/>
<dbReference type="GO" id="GO:0160136">
    <property type="term" value="F:16S rRNA pseudouridine(516) synthase activity"/>
    <property type="evidence" value="ECO:0007669"/>
    <property type="project" value="UniProtKB-EC"/>
</dbReference>
<comment type="function">
    <text evidence="3">Responsible for synthesis of pseudouridine from uracil-516 in 16S ribosomal RNA.</text>
</comment>
<evidence type="ECO:0000256" key="3">
    <source>
        <dbReference type="ARBA" id="ARBA00037590"/>
    </source>
</evidence>
<dbReference type="GO" id="GO:0003723">
    <property type="term" value="F:RNA binding"/>
    <property type="evidence" value="ECO:0007669"/>
    <property type="project" value="UniProtKB-KW"/>
</dbReference>
<keyword evidence="10" id="KW-0694">RNA-binding</keyword>
<dbReference type="RefSeq" id="WP_150696641.1">
    <property type="nucleotide sequence ID" value="NZ_CABPRZ010000006.1"/>
</dbReference>
<dbReference type="InterPro" id="IPR036986">
    <property type="entry name" value="S4_RNA-bd_sf"/>
</dbReference>
<name>A0A5E4U1C7_9BURK</name>
<feature type="domain" description="RNA-binding S4" evidence="12">
    <location>
        <begin position="27"/>
        <end position="64"/>
    </location>
</feature>
<dbReference type="InterPro" id="IPR006145">
    <property type="entry name" value="PsdUridine_synth_RsuA/RluA"/>
</dbReference>
<evidence type="ECO:0000256" key="10">
    <source>
        <dbReference type="PROSITE-ProRule" id="PRU00182"/>
    </source>
</evidence>
<dbReference type="InterPro" id="IPR020094">
    <property type="entry name" value="TruA/RsuA/RluB/E/F_N"/>
</dbReference>
<dbReference type="EC" id="5.4.99.19" evidence="4"/>
<dbReference type="GO" id="GO:0000455">
    <property type="term" value="P:enzyme-directed rRNA pseudouridine synthesis"/>
    <property type="evidence" value="ECO:0007669"/>
    <property type="project" value="UniProtKB-ARBA"/>
</dbReference>
<feature type="domain" description="Pseudouridine synthase RsuA/RluA-like" evidence="11">
    <location>
        <begin position="84"/>
        <end position="215"/>
    </location>
</feature>
<evidence type="ECO:0000256" key="4">
    <source>
        <dbReference type="ARBA" id="ARBA00038915"/>
    </source>
</evidence>
<comment type="catalytic activity">
    <reaction evidence="2">
        <text>uridine(516) in 16S rRNA = pseudouridine(516) in 16S rRNA</text>
        <dbReference type="Rhea" id="RHEA:38867"/>
        <dbReference type="Rhea" id="RHEA-COMP:10089"/>
        <dbReference type="Rhea" id="RHEA-COMP:10090"/>
        <dbReference type="ChEBI" id="CHEBI:65314"/>
        <dbReference type="ChEBI" id="CHEBI:65315"/>
        <dbReference type="EC" id="5.4.99.19"/>
    </reaction>
</comment>
<dbReference type="Proteomes" id="UP000414233">
    <property type="component" value="Unassembled WGS sequence"/>
</dbReference>
<dbReference type="Gene3D" id="3.10.290.10">
    <property type="entry name" value="RNA-binding S4 domain"/>
    <property type="match status" value="1"/>
</dbReference>
<dbReference type="NCBIfam" id="TIGR00093">
    <property type="entry name" value="pseudouridine synthase"/>
    <property type="match status" value="1"/>
</dbReference>
<evidence type="ECO:0000256" key="8">
    <source>
        <dbReference type="ARBA" id="ARBA00042844"/>
    </source>
</evidence>
<evidence type="ECO:0000256" key="7">
    <source>
        <dbReference type="ARBA" id="ARBA00042589"/>
    </source>
</evidence>
<accession>A0A5E4U1C7</accession>
<evidence type="ECO:0000256" key="2">
    <source>
        <dbReference type="ARBA" id="ARBA00036749"/>
    </source>
</evidence>
<evidence type="ECO:0000256" key="1">
    <source>
        <dbReference type="ARBA" id="ARBA00023235"/>
    </source>
</evidence>
<dbReference type="InterPro" id="IPR020103">
    <property type="entry name" value="PsdUridine_synth_cat_dom_sf"/>
</dbReference>
<keyword evidence="14" id="KW-1185">Reference proteome</keyword>
<evidence type="ECO:0000256" key="5">
    <source>
        <dbReference type="ARBA" id="ARBA00041097"/>
    </source>
</evidence>
<dbReference type="SUPFAM" id="SSF55120">
    <property type="entry name" value="Pseudouridine synthase"/>
    <property type="match status" value="1"/>
</dbReference>
<dbReference type="Pfam" id="PF00849">
    <property type="entry name" value="PseudoU_synth_2"/>
    <property type="match status" value="1"/>
</dbReference>
<dbReference type="PANTHER" id="PTHR47683">
    <property type="entry name" value="PSEUDOURIDINE SYNTHASE FAMILY PROTEIN-RELATED"/>
    <property type="match status" value="1"/>
</dbReference>
<gene>
    <name evidence="13" type="primary">rsuA</name>
    <name evidence="13" type="ORF">PTE30175_01699</name>
</gene>
<evidence type="ECO:0000313" key="13">
    <source>
        <dbReference type="EMBL" id="VVD93915.1"/>
    </source>
</evidence>
<dbReference type="CDD" id="cd00165">
    <property type="entry name" value="S4"/>
    <property type="match status" value="1"/>
</dbReference>
<organism evidence="13 14">
    <name type="scientific">Pandoraea terrae</name>
    <dbReference type="NCBI Taxonomy" id="1537710"/>
    <lineage>
        <taxon>Bacteria</taxon>
        <taxon>Pseudomonadati</taxon>
        <taxon>Pseudomonadota</taxon>
        <taxon>Betaproteobacteria</taxon>
        <taxon>Burkholderiales</taxon>
        <taxon>Burkholderiaceae</taxon>
        <taxon>Pandoraea</taxon>
    </lineage>
</organism>
<dbReference type="OrthoDB" id="9807213at2"/>
<evidence type="ECO:0000256" key="6">
    <source>
        <dbReference type="ARBA" id="ARBA00041336"/>
    </source>
</evidence>
<dbReference type="Gene3D" id="3.30.70.1560">
    <property type="entry name" value="Alpha-L RNA-binding motif"/>
    <property type="match status" value="1"/>
</dbReference>
<evidence type="ECO:0000259" key="11">
    <source>
        <dbReference type="Pfam" id="PF00849"/>
    </source>
</evidence>
<dbReference type="Pfam" id="PF01479">
    <property type="entry name" value="S4"/>
    <property type="match status" value="1"/>
</dbReference>
<dbReference type="SUPFAM" id="SSF55174">
    <property type="entry name" value="Alpha-L RNA-binding motif"/>
    <property type="match status" value="1"/>
</dbReference>
<evidence type="ECO:0000259" key="12">
    <source>
        <dbReference type="Pfam" id="PF01479"/>
    </source>
</evidence>
<dbReference type="PANTHER" id="PTHR47683:SF4">
    <property type="entry name" value="PSEUDOURIDINE SYNTHASE"/>
    <property type="match status" value="1"/>
</dbReference>
<dbReference type="EMBL" id="CABPRZ010000006">
    <property type="protein sequence ID" value="VVD93915.1"/>
    <property type="molecule type" value="Genomic_DNA"/>
</dbReference>
<evidence type="ECO:0000256" key="9">
    <source>
        <dbReference type="ARBA" id="ARBA00043143"/>
    </source>
</evidence>
<dbReference type="InterPro" id="IPR042092">
    <property type="entry name" value="PsdUridine_s_RsuA/RluB/E/F_cat"/>
</dbReference>